<dbReference type="AlphaFoldDB" id="A0A2J7QY89"/>
<evidence type="ECO:0000256" key="6">
    <source>
        <dbReference type="ARBA" id="ARBA00023170"/>
    </source>
</evidence>
<gene>
    <name evidence="9" type="ORF">B7P43_G17409</name>
</gene>
<organism evidence="9 10">
    <name type="scientific">Cryptotermes secundus</name>
    <dbReference type="NCBI Taxonomy" id="105785"/>
    <lineage>
        <taxon>Eukaryota</taxon>
        <taxon>Metazoa</taxon>
        <taxon>Ecdysozoa</taxon>
        <taxon>Arthropoda</taxon>
        <taxon>Hexapoda</taxon>
        <taxon>Insecta</taxon>
        <taxon>Pterygota</taxon>
        <taxon>Neoptera</taxon>
        <taxon>Polyneoptera</taxon>
        <taxon>Dictyoptera</taxon>
        <taxon>Blattodea</taxon>
        <taxon>Blattoidea</taxon>
        <taxon>Termitoidae</taxon>
        <taxon>Kalotermitidae</taxon>
        <taxon>Cryptotermitinae</taxon>
        <taxon>Cryptotermes</taxon>
    </lineage>
</organism>
<evidence type="ECO:0000256" key="4">
    <source>
        <dbReference type="ARBA" id="ARBA00022989"/>
    </source>
</evidence>
<evidence type="ECO:0000313" key="9">
    <source>
        <dbReference type="EMBL" id="PNF33545.1"/>
    </source>
</evidence>
<protein>
    <recommendedName>
        <fullName evidence="11">Gustatory receptor</fullName>
    </recommendedName>
</protein>
<dbReference type="GO" id="GO:0050909">
    <property type="term" value="P:sensory perception of taste"/>
    <property type="evidence" value="ECO:0007669"/>
    <property type="project" value="InterPro"/>
</dbReference>
<dbReference type="OrthoDB" id="6366728at2759"/>
<dbReference type="GO" id="GO:0030424">
    <property type="term" value="C:axon"/>
    <property type="evidence" value="ECO:0007669"/>
    <property type="project" value="TreeGrafter"/>
</dbReference>
<dbReference type="FunCoup" id="A0A2J7QY89">
    <property type="interactions" value="51"/>
</dbReference>
<keyword evidence="6" id="KW-0675">Receptor</keyword>
<dbReference type="GO" id="GO:0008049">
    <property type="term" value="P:male courtship behavior"/>
    <property type="evidence" value="ECO:0007669"/>
    <property type="project" value="TreeGrafter"/>
</dbReference>
<dbReference type="GO" id="GO:0007635">
    <property type="term" value="P:chemosensory behavior"/>
    <property type="evidence" value="ECO:0007669"/>
    <property type="project" value="TreeGrafter"/>
</dbReference>
<feature type="transmembrane region" description="Helical" evidence="8">
    <location>
        <begin position="137"/>
        <end position="158"/>
    </location>
</feature>
<evidence type="ECO:0000256" key="3">
    <source>
        <dbReference type="ARBA" id="ARBA00022692"/>
    </source>
</evidence>
<dbReference type="PANTHER" id="PTHR21143:SF133">
    <property type="entry name" value="GUSTATORY AND PHEROMONE RECEPTOR 32A-RELATED"/>
    <property type="match status" value="1"/>
</dbReference>
<dbReference type="STRING" id="105785.A0A2J7QY89"/>
<keyword evidence="2" id="KW-1003">Cell membrane</keyword>
<accession>A0A2J7QY89</accession>
<dbReference type="Proteomes" id="UP000235965">
    <property type="component" value="Unassembled WGS sequence"/>
</dbReference>
<keyword evidence="7" id="KW-0807">Transducer</keyword>
<keyword evidence="5 8" id="KW-0472">Membrane</keyword>
<proteinExistence type="predicted"/>
<evidence type="ECO:0000256" key="7">
    <source>
        <dbReference type="ARBA" id="ARBA00023224"/>
    </source>
</evidence>
<keyword evidence="3 8" id="KW-0812">Transmembrane</keyword>
<evidence type="ECO:0000256" key="2">
    <source>
        <dbReference type="ARBA" id="ARBA00022475"/>
    </source>
</evidence>
<evidence type="ECO:0000313" key="10">
    <source>
        <dbReference type="Proteomes" id="UP000235965"/>
    </source>
</evidence>
<dbReference type="Pfam" id="PF08395">
    <property type="entry name" value="7tm_7"/>
    <property type="match status" value="1"/>
</dbReference>
<evidence type="ECO:0000256" key="1">
    <source>
        <dbReference type="ARBA" id="ARBA00004651"/>
    </source>
</evidence>
<dbReference type="GO" id="GO:0043025">
    <property type="term" value="C:neuronal cell body"/>
    <property type="evidence" value="ECO:0007669"/>
    <property type="project" value="TreeGrafter"/>
</dbReference>
<evidence type="ECO:0000256" key="8">
    <source>
        <dbReference type="SAM" id="Phobius"/>
    </source>
</evidence>
<reference evidence="9 10" key="1">
    <citation type="submission" date="2017-12" db="EMBL/GenBank/DDBJ databases">
        <title>Hemimetabolous genomes reveal molecular basis of termite eusociality.</title>
        <authorList>
            <person name="Harrison M.C."/>
            <person name="Jongepier E."/>
            <person name="Robertson H.M."/>
            <person name="Arning N."/>
            <person name="Bitard-Feildel T."/>
            <person name="Chao H."/>
            <person name="Childers C.P."/>
            <person name="Dinh H."/>
            <person name="Doddapaneni H."/>
            <person name="Dugan S."/>
            <person name="Gowin J."/>
            <person name="Greiner C."/>
            <person name="Han Y."/>
            <person name="Hu H."/>
            <person name="Hughes D.S.T."/>
            <person name="Huylmans A.-K."/>
            <person name="Kemena C."/>
            <person name="Kremer L.P.M."/>
            <person name="Lee S.L."/>
            <person name="Lopez-Ezquerra A."/>
            <person name="Mallet L."/>
            <person name="Monroy-Kuhn J.M."/>
            <person name="Moser A."/>
            <person name="Murali S.C."/>
            <person name="Muzny D.M."/>
            <person name="Otani S."/>
            <person name="Piulachs M.-D."/>
            <person name="Poelchau M."/>
            <person name="Qu J."/>
            <person name="Schaub F."/>
            <person name="Wada-Katsumata A."/>
            <person name="Worley K.C."/>
            <person name="Xie Q."/>
            <person name="Ylla G."/>
            <person name="Poulsen M."/>
            <person name="Gibbs R.A."/>
            <person name="Schal C."/>
            <person name="Richards S."/>
            <person name="Belles X."/>
            <person name="Korb J."/>
            <person name="Bornberg-Bauer E."/>
        </authorList>
    </citation>
    <scope>NUCLEOTIDE SEQUENCE [LARGE SCALE GENOMIC DNA]</scope>
    <source>
        <tissue evidence="9">Whole body</tissue>
    </source>
</reference>
<evidence type="ECO:0000256" key="5">
    <source>
        <dbReference type="ARBA" id="ARBA00023136"/>
    </source>
</evidence>
<keyword evidence="10" id="KW-1185">Reference proteome</keyword>
<dbReference type="PANTHER" id="PTHR21143">
    <property type="entry name" value="INVERTEBRATE GUSTATORY RECEPTOR"/>
    <property type="match status" value="1"/>
</dbReference>
<sequence>MKRYAHIITLTAIMQYCKMVQMITSRLSDMHEVLSSTVSNRLSQTGVSCVLSPEGPSDLKETPFTETHTILSLRRIYNHIYECTRILNFIFGLPILLDIFRTVTSLTSGSYSVVRLFSEPVEAVTTLNFADFVISRVTWMLIFLGTMISLTVLCGRAASVTRDISHRVQTFLVQSHLDSEAVEQLLLFSQQISTDGIAFTAAGFFVIDLSLLCTVLTSAVTYVIILIQFKSH</sequence>
<dbReference type="InParanoid" id="A0A2J7QY89"/>
<evidence type="ECO:0008006" key="11">
    <source>
        <dbReference type="Google" id="ProtNLM"/>
    </source>
</evidence>
<feature type="transmembrane region" description="Helical" evidence="8">
    <location>
        <begin position="197"/>
        <end position="227"/>
    </location>
</feature>
<comment type="subcellular location">
    <subcellularLocation>
        <location evidence="1">Cell membrane</location>
        <topology evidence="1">Multi-pass membrane protein</topology>
    </subcellularLocation>
</comment>
<comment type="caution">
    <text evidence="9">The sequence shown here is derived from an EMBL/GenBank/DDBJ whole genome shotgun (WGS) entry which is preliminary data.</text>
</comment>
<name>A0A2J7QY89_9NEOP</name>
<dbReference type="InterPro" id="IPR013604">
    <property type="entry name" value="7TM_chemorcpt"/>
</dbReference>
<dbReference type="GO" id="GO:0005886">
    <property type="term" value="C:plasma membrane"/>
    <property type="evidence" value="ECO:0007669"/>
    <property type="project" value="UniProtKB-SubCell"/>
</dbReference>
<keyword evidence="4 8" id="KW-1133">Transmembrane helix</keyword>
<dbReference type="GO" id="GO:0030425">
    <property type="term" value="C:dendrite"/>
    <property type="evidence" value="ECO:0007669"/>
    <property type="project" value="TreeGrafter"/>
</dbReference>
<dbReference type="EMBL" id="NEVH01009126">
    <property type="protein sequence ID" value="PNF33545.1"/>
    <property type="molecule type" value="Genomic_DNA"/>
</dbReference>
<dbReference type="GO" id="GO:0007165">
    <property type="term" value="P:signal transduction"/>
    <property type="evidence" value="ECO:0007669"/>
    <property type="project" value="UniProtKB-KW"/>
</dbReference>